<dbReference type="EMBL" id="CAJOBA010041183">
    <property type="protein sequence ID" value="CAF4108757.1"/>
    <property type="molecule type" value="Genomic_DNA"/>
</dbReference>
<keyword evidence="14" id="KW-0206">Cytoskeleton</keyword>
<dbReference type="GO" id="GO:0007517">
    <property type="term" value="P:muscle organ development"/>
    <property type="evidence" value="ECO:0007669"/>
    <property type="project" value="InterPro"/>
</dbReference>
<comment type="subcellular location">
    <subcellularLocation>
        <location evidence="3">Cell membrane</location>
        <location evidence="3">Sarcolemma</location>
        <topology evidence="3">Single-pass type II membrane protein</topology>
    </subcellularLocation>
    <subcellularLocation>
        <location evidence="2">Cytoplasm</location>
        <location evidence="2">Cytoskeleton</location>
    </subcellularLocation>
</comment>
<dbReference type="Proteomes" id="UP000677228">
    <property type="component" value="Unassembled WGS sequence"/>
</dbReference>
<evidence type="ECO:0000313" key="17">
    <source>
        <dbReference type="EMBL" id="CAF1149152.1"/>
    </source>
</evidence>
<keyword evidence="21" id="KW-1185">Reference proteome</keyword>
<comment type="caution">
    <text evidence="17">The sequence shown here is derived from an EMBL/GenBank/DDBJ whole genome shotgun (WGS) entry which is preliminary data.</text>
</comment>
<dbReference type="PANTHER" id="PTHR21142:SF2">
    <property type="entry name" value="BETA-SARCOGLYCAN"/>
    <property type="match status" value="1"/>
</dbReference>
<dbReference type="EMBL" id="CAJNOQ010006840">
    <property type="protein sequence ID" value="CAF1149152.1"/>
    <property type="molecule type" value="Genomic_DNA"/>
</dbReference>
<dbReference type="InterPro" id="IPR006875">
    <property type="entry name" value="Sarcoglycan"/>
</dbReference>
<comment type="similarity">
    <text evidence="4">Belongs to the sarcoglycan beta/delta/gamma/zeta family.</text>
</comment>
<dbReference type="InterPro" id="IPR027659">
    <property type="entry name" value="Sgcb"/>
</dbReference>
<organism evidence="17 21">
    <name type="scientific">Didymodactylos carnosus</name>
    <dbReference type="NCBI Taxonomy" id="1234261"/>
    <lineage>
        <taxon>Eukaryota</taxon>
        <taxon>Metazoa</taxon>
        <taxon>Spiralia</taxon>
        <taxon>Gnathifera</taxon>
        <taxon>Rotifera</taxon>
        <taxon>Eurotatoria</taxon>
        <taxon>Bdelloidea</taxon>
        <taxon>Philodinida</taxon>
        <taxon>Philodinidae</taxon>
        <taxon>Didymodactylos</taxon>
    </lineage>
</organism>
<evidence type="ECO:0000256" key="11">
    <source>
        <dbReference type="ARBA" id="ARBA00023136"/>
    </source>
</evidence>
<evidence type="ECO:0000256" key="6">
    <source>
        <dbReference type="ARBA" id="ARBA00022475"/>
    </source>
</evidence>
<evidence type="ECO:0000256" key="12">
    <source>
        <dbReference type="ARBA" id="ARBA00023157"/>
    </source>
</evidence>
<evidence type="ECO:0000313" key="18">
    <source>
        <dbReference type="EMBL" id="CAF1302077.1"/>
    </source>
</evidence>
<evidence type="ECO:0000256" key="16">
    <source>
        <dbReference type="SAM" id="Phobius"/>
    </source>
</evidence>
<evidence type="ECO:0000256" key="14">
    <source>
        <dbReference type="ARBA" id="ARBA00023212"/>
    </source>
</evidence>
<dbReference type="GO" id="GO:0042383">
    <property type="term" value="C:sarcolemma"/>
    <property type="evidence" value="ECO:0007669"/>
    <property type="project" value="UniProtKB-SubCell"/>
</dbReference>
<dbReference type="AlphaFoldDB" id="A0A814SL64"/>
<evidence type="ECO:0000256" key="2">
    <source>
        <dbReference type="ARBA" id="ARBA00004245"/>
    </source>
</evidence>
<comment type="subunit">
    <text evidence="15">Cross-link to form 2 major subcomplexes: one consisting of SGCB, SGCD and SGCG and the other consisting of SGCB and SGCD. The association between SGCB and SGCG is particularly strong while SGCA is loosely associated with the other sarcoglycans.</text>
</comment>
<feature type="transmembrane region" description="Helical" evidence="16">
    <location>
        <begin position="37"/>
        <end position="62"/>
    </location>
</feature>
<dbReference type="PANTHER" id="PTHR21142">
    <property type="entry name" value="SARCOGLYCANS"/>
    <property type="match status" value="1"/>
</dbReference>
<sequence length="234" mass="26648">MGKKSNRCPNNVNLDAGYVAIDQSSFYNHIGLRGKKLACFLISLLVLLFISLANLGLLIWLMHKLNWSLSGSKAFTVKKNEFIINKQTNIPKSIYVTKIRNIKNSSELKLHSNKQIDIYGQPQALVLDNDRVSMNTDHFYVNYDPLNFMDIHSYSFNRSVRVHIDQLNSRQIQSRKKSSHSSSSDLDISANGHLSIKNINEIYVQGQNLLLSSKQKNNKSTIKFSKLMSNTNKV</sequence>
<name>A0A814SL64_9BILA</name>
<comment type="function">
    <text evidence="1">Component of the sarcoglycan complex, a subcomplex of the dystrophin-glycoprotein complex which forms a link between the F-actin cytoskeleton and the extracellular matrix.</text>
</comment>
<keyword evidence="6" id="KW-1003">Cell membrane</keyword>
<keyword evidence="9" id="KW-0735">Signal-anchor</keyword>
<keyword evidence="7" id="KW-0963">Cytoplasm</keyword>
<keyword evidence="11 16" id="KW-0472">Membrane</keyword>
<keyword evidence="13" id="KW-0325">Glycoprotein</keyword>
<accession>A0A814SL64</accession>
<dbReference type="Proteomes" id="UP000681722">
    <property type="component" value="Unassembled WGS sequence"/>
</dbReference>
<evidence type="ECO:0000313" key="20">
    <source>
        <dbReference type="EMBL" id="CAF4108757.1"/>
    </source>
</evidence>
<reference evidence="17" key="1">
    <citation type="submission" date="2021-02" db="EMBL/GenBank/DDBJ databases">
        <authorList>
            <person name="Nowell W R."/>
        </authorList>
    </citation>
    <scope>NUCLEOTIDE SEQUENCE</scope>
</reference>
<dbReference type="OrthoDB" id="9997907at2759"/>
<dbReference type="Pfam" id="PF04790">
    <property type="entry name" value="Sarcoglycan_1"/>
    <property type="match status" value="1"/>
</dbReference>
<keyword evidence="10 16" id="KW-1133">Transmembrane helix</keyword>
<keyword evidence="12" id="KW-1015">Disulfide bond</keyword>
<gene>
    <name evidence="17" type="ORF">GPM918_LOCUS21088</name>
    <name evidence="18" type="ORF">OVA965_LOCUS28581</name>
    <name evidence="19" type="ORF">SRO942_LOCUS21088</name>
    <name evidence="20" type="ORF">TMI583_LOCUS29345</name>
</gene>
<evidence type="ECO:0000256" key="9">
    <source>
        <dbReference type="ARBA" id="ARBA00022968"/>
    </source>
</evidence>
<dbReference type="GO" id="GO:0016012">
    <property type="term" value="C:sarcoglycan complex"/>
    <property type="evidence" value="ECO:0007669"/>
    <property type="project" value="InterPro"/>
</dbReference>
<evidence type="ECO:0000256" key="4">
    <source>
        <dbReference type="ARBA" id="ARBA00007574"/>
    </source>
</evidence>
<dbReference type="EMBL" id="CAJNOK010019598">
    <property type="protein sequence ID" value="CAF1302077.1"/>
    <property type="molecule type" value="Genomic_DNA"/>
</dbReference>
<evidence type="ECO:0000313" key="19">
    <source>
        <dbReference type="EMBL" id="CAF3912743.1"/>
    </source>
</evidence>
<evidence type="ECO:0000256" key="1">
    <source>
        <dbReference type="ARBA" id="ARBA00002860"/>
    </source>
</evidence>
<evidence type="ECO:0000313" key="21">
    <source>
        <dbReference type="Proteomes" id="UP000663829"/>
    </source>
</evidence>
<dbReference type="Proteomes" id="UP000663829">
    <property type="component" value="Unassembled WGS sequence"/>
</dbReference>
<evidence type="ECO:0000256" key="15">
    <source>
        <dbReference type="ARBA" id="ARBA00026041"/>
    </source>
</evidence>
<keyword evidence="8 16" id="KW-0812">Transmembrane</keyword>
<dbReference type="Proteomes" id="UP000682733">
    <property type="component" value="Unassembled WGS sequence"/>
</dbReference>
<evidence type="ECO:0000256" key="13">
    <source>
        <dbReference type="ARBA" id="ARBA00023180"/>
    </source>
</evidence>
<evidence type="ECO:0000256" key="8">
    <source>
        <dbReference type="ARBA" id="ARBA00022692"/>
    </source>
</evidence>
<evidence type="ECO:0000256" key="3">
    <source>
        <dbReference type="ARBA" id="ARBA00004274"/>
    </source>
</evidence>
<evidence type="ECO:0000256" key="10">
    <source>
        <dbReference type="ARBA" id="ARBA00022989"/>
    </source>
</evidence>
<protein>
    <recommendedName>
        <fullName evidence="5">Beta-sarcoglycan</fullName>
    </recommendedName>
</protein>
<evidence type="ECO:0000256" key="5">
    <source>
        <dbReference type="ARBA" id="ARBA00015329"/>
    </source>
</evidence>
<dbReference type="EMBL" id="CAJOBC010006841">
    <property type="protein sequence ID" value="CAF3912743.1"/>
    <property type="molecule type" value="Genomic_DNA"/>
</dbReference>
<evidence type="ECO:0000256" key="7">
    <source>
        <dbReference type="ARBA" id="ARBA00022490"/>
    </source>
</evidence>
<dbReference type="GO" id="GO:0005856">
    <property type="term" value="C:cytoskeleton"/>
    <property type="evidence" value="ECO:0007669"/>
    <property type="project" value="UniProtKB-SubCell"/>
</dbReference>
<proteinExistence type="inferred from homology"/>